<evidence type="ECO:0000256" key="1">
    <source>
        <dbReference type="ARBA" id="ARBA00022605"/>
    </source>
</evidence>
<dbReference type="InterPro" id="IPR023214">
    <property type="entry name" value="HAD_sf"/>
</dbReference>
<dbReference type="GO" id="GO:0019509">
    <property type="term" value="P:L-methionine salvage from methylthioadenosine"/>
    <property type="evidence" value="ECO:0007669"/>
    <property type="project" value="InterPro"/>
</dbReference>
<dbReference type="InterPro" id="IPR023943">
    <property type="entry name" value="Enolase-ppase_E1"/>
</dbReference>
<keyword evidence="2" id="KW-0378">Hydrolase</keyword>
<evidence type="ECO:0000256" key="4">
    <source>
        <dbReference type="SAM" id="MobiDB-lite"/>
    </source>
</evidence>
<dbReference type="SUPFAM" id="SSF56784">
    <property type="entry name" value="HAD-like"/>
    <property type="match status" value="2"/>
</dbReference>
<dbReference type="AlphaFoldDB" id="A0A9Q9APN9"/>
<proteinExistence type="predicted"/>
<sequence>MDGIKCILLDIEGTVAPISFVKATLFPYAIKALPNVLAARWDDPQFKQYRDAFPEEHRKTPKDLQTHVEDLTKRDVKIAYLKNLQGYLWQDGYESGAYSTPLFPDVAPQLRQWKKDGLSLSIYSSGSVFAQKLLFGHVQQNETPASSSGSKRGRLSGATEVQASNDDEPADEEPPRKKKVVEASGDAAAADVNSTSGESGSHQAVATTAAASDDAGKALDAADAAEEVTANQEQAASTEDLTALFDGWFDTTNAGLKTEASSYATIAKELKWKPEEILFLSDNVKEIDAAHEAKLNAILVDRPGNAELAFADRSRLQIVESLGEVYINKGTGTEVGKEEE</sequence>
<dbReference type="NCBIfam" id="TIGR01691">
    <property type="entry name" value="enolase-ppase"/>
    <property type="match status" value="1"/>
</dbReference>
<evidence type="ECO:0000256" key="2">
    <source>
        <dbReference type="ARBA" id="ARBA00022801"/>
    </source>
</evidence>
<keyword evidence="1" id="KW-0028">Amino-acid biosynthesis</keyword>
<evidence type="ECO:0000313" key="6">
    <source>
        <dbReference type="Proteomes" id="UP001056384"/>
    </source>
</evidence>
<dbReference type="PANTHER" id="PTHR20371">
    <property type="entry name" value="ENOLASE-PHOSPHATASE E1"/>
    <property type="match status" value="1"/>
</dbReference>
<organism evidence="5 6">
    <name type="scientific">Septoria linicola</name>
    <dbReference type="NCBI Taxonomy" id="215465"/>
    <lineage>
        <taxon>Eukaryota</taxon>
        <taxon>Fungi</taxon>
        <taxon>Dikarya</taxon>
        <taxon>Ascomycota</taxon>
        <taxon>Pezizomycotina</taxon>
        <taxon>Dothideomycetes</taxon>
        <taxon>Dothideomycetidae</taxon>
        <taxon>Mycosphaerellales</taxon>
        <taxon>Mycosphaerellaceae</taxon>
        <taxon>Septoria</taxon>
    </lineage>
</organism>
<keyword evidence="6" id="KW-1185">Reference proteome</keyword>
<accession>A0A9Q9APN9</accession>
<gene>
    <name evidence="5" type="ORF">Slin15195_G036090</name>
</gene>
<feature type="compositionally biased region" description="Polar residues" evidence="4">
    <location>
        <begin position="192"/>
        <end position="202"/>
    </location>
</feature>
<keyword evidence="3" id="KW-0486">Methionine biosynthesis</keyword>
<dbReference type="InterPro" id="IPR036412">
    <property type="entry name" value="HAD-like_sf"/>
</dbReference>
<reference evidence="5" key="1">
    <citation type="submission" date="2022-06" db="EMBL/GenBank/DDBJ databases">
        <title>Complete genome sequences of two strains of the flax pathogen Septoria linicola.</title>
        <authorList>
            <person name="Lapalu N."/>
            <person name="Simon A."/>
            <person name="Demenou B."/>
            <person name="Paumier D."/>
            <person name="Guillot M.-P."/>
            <person name="Gout L."/>
            <person name="Valade R."/>
        </authorList>
    </citation>
    <scope>NUCLEOTIDE SEQUENCE</scope>
    <source>
        <strain evidence="5">SE15195</strain>
    </source>
</reference>
<dbReference type="PANTHER" id="PTHR20371:SF1">
    <property type="entry name" value="ENOLASE-PHOSPHATASE E1"/>
    <property type="match status" value="1"/>
</dbReference>
<dbReference type="EMBL" id="CP099419">
    <property type="protein sequence ID" value="USW50290.1"/>
    <property type="molecule type" value="Genomic_DNA"/>
</dbReference>
<name>A0A9Q9APN9_9PEZI</name>
<feature type="region of interest" description="Disordered" evidence="4">
    <location>
        <begin position="140"/>
        <end position="211"/>
    </location>
</feature>
<evidence type="ECO:0000256" key="3">
    <source>
        <dbReference type="ARBA" id="ARBA00023167"/>
    </source>
</evidence>
<protein>
    <submittedName>
        <fullName evidence="5">HAD superfamily, enolase-phosphatase E1</fullName>
    </submittedName>
</protein>
<dbReference type="GO" id="GO:0000287">
    <property type="term" value="F:magnesium ion binding"/>
    <property type="evidence" value="ECO:0007669"/>
    <property type="project" value="InterPro"/>
</dbReference>
<dbReference type="Proteomes" id="UP001056384">
    <property type="component" value="Chromosome 2"/>
</dbReference>
<dbReference type="Gene3D" id="1.10.720.60">
    <property type="match status" value="1"/>
</dbReference>
<dbReference type="GO" id="GO:0043874">
    <property type="term" value="F:acireductone synthase activity"/>
    <property type="evidence" value="ECO:0007669"/>
    <property type="project" value="InterPro"/>
</dbReference>
<evidence type="ECO:0000313" key="5">
    <source>
        <dbReference type="EMBL" id="USW50290.1"/>
    </source>
</evidence>
<dbReference type="Gene3D" id="3.40.50.1000">
    <property type="entry name" value="HAD superfamily/HAD-like"/>
    <property type="match status" value="1"/>
</dbReference>